<keyword evidence="8" id="KW-0999">Mitochondrion inner membrane</keyword>
<evidence type="ECO:0000256" key="8">
    <source>
        <dbReference type="RuleBase" id="RU363076"/>
    </source>
</evidence>
<evidence type="ECO:0000256" key="2">
    <source>
        <dbReference type="ARBA" id="ARBA00010581"/>
    </source>
</evidence>
<evidence type="ECO:0000256" key="3">
    <source>
        <dbReference type="ARBA" id="ARBA00022692"/>
    </source>
</evidence>
<feature type="transmembrane region" description="Helical" evidence="8">
    <location>
        <begin position="12"/>
        <end position="31"/>
    </location>
</feature>
<dbReference type="PROSITE" id="PS50253">
    <property type="entry name" value="COX3"/>
    <property type="match status" value="1"/>
</dbReference>
<dbReference type="Pfam" id="PF00510">
    <property type="entry name" value="COX3"/>
    <property type="match status" value="2"/>
</dbReference>
<evidence type="ECO:0000256" key="7">
    <source>
        <dbReference type="RuleBase" id="RU003375"/>
    </source>
</evidence>
<dbReference type="InterPro" id="IPR024791">
    <property type="entry name" value="Cyt_c/ubiquinol_Oxase_su3"/>
</dbReference>
<gene>
    <name evidence="9" type="ORF">CTOB1V02_LOCUS49</name>
</gene>
<keyword evidence="6 8" id="KW-0472">Membrane</keyword>
<dbReference type="InterPro" id="IPR000298">
    <property type="entry name" value="Cyt_c_oxidase-like_su3"/>
</dbReference>
<feature type="transmembrane region" description="Helical" evidence="8">
    <location>
        <begin position="84"/>
        <end position="104"/>
    </location>
</feature>
<comment type="function">
    <text evidence="7">Component of the cytochrome c oxidase, the last enzyme in the mitochondrial electron transport chain which drives oxidative phosphorylation. The respiratory chain contains 3 multisubunit complexes succinate dehydrogenase (complex II, CII), ubiquinol-cytochrome c oxidoreductase (cytochrome b-c1 complex, complex III, CIII) and cytochrome c oxidase (complex IV, CIV), that cooperate to transfer electrons derived from NADH and succinate to molecular oxygen, creating an electrochemical gradient over the inner membrane that drives transmembrane transport and the ATP synthase. Cytochrome c oxidase is the component of the respiratory chain that catalyzes the reduction of oxygen to water. Electrons originating from reduced cytochrome c in the intermembrane space (IMS) are transferred via the dinuclear copper A center (CU(A)) of subunit 2 and heme A of subunit 1 to the active site in subunit 1, a binuclear center (BNC) formed by heme A3 and copper B (CU(B)). The BNC reduces molecular oxygen to 2 water molecules using 4 electrons from cytochrome c in the IMS and 4 protons from the mitochondrial matrix.</text>
</comment>
<comment type="caution">
    <text evidence="8">Lacks conserved residue(s) required for the propagation of feature annotation.</text>
</comment>
<comment type="subcellular location">
    <subcellularLocation>
        <location evidence="1">Membrane</location>
        <topology evidence="1">Multi-pass membrane protein</topology>
    </subcellularLocation>
    <subcellularLocation>
        <location evidence="8">Mitochondrion inner membrane</location>
        <topology evidence="8">Multi-pass membrane protein</topology>
    </subcellularLocation>
</comment>
<evidence type="ECO:0000256" key="5">
    <source>
        <dbReference type="ARBA" id="ARBA00022989"/>
    </source>
</evidence>
<dbReference type="SUPFAM" id="SSF81452">
    <property type="entry name" value="Cytochrome c oxidase subunit III-like"/>
    <property type="match status" value="1"/>
</dbReference>
<keyword evidence="3 7" id="KW-0812">Transmembrane</keyword>
<keyword evidence="5 8" id="KW-1133">Transmembrane helix</keyword>
<evidence type="ECO:0000313" key="9">
    <source>
        <dbReference type="EMBL" id="CAD7222030.1"/>
    </source>
</evidence>
<proteinExistence type="inferred from homology"/>
<keyword evidence="7" id="KW-0496">Mitochondrion</keyword>
<dbReference type="OrthoDB" id="6340938at2759"/>
<dbReference type="EMBL" id="OB660025">
    <property type="protein sequence ID" value="CAD7222030.1"/>
    <property type="molecule type" value="Genomic_DNA"/>
</dbReference>
<reference evidence="9" key="1">
    <citation type="submission" date="2020-11" db="EMBL/GenBank/DDBJ databases">
        <authorList>
            <person name="Tran Van P."/>
        </authorList>
    </citation>
    <scope>NUCLEOTIDE SEQUENCE</scope>
</reference>
<dbReference type="InterPro" id="IPR013833">
    <property type="entry name" value="Cyt_c_oxidase_su3_a-hlx"/>
</dbReference>
<dbReference type="Gene3D" id="3.40.30.10">
    <property type="entry name" value="Glutaredoxin"/>
    <property type="match status" value="1"/>
</dbReference>
<dbReference type="GO" id="GO:0004129">
    <property type="term" value="F:cytochrome-c oxidase activity"/>
    <property type="evidence" value="ECO:0007669"/>
    <property type="project" value="InterPro"/>
</dbReference>
<comment type="similarity">
    <text evidence="2 7">Belongs to the cytochrome c oxidase subunit 3 family.</text>
</comment>
<evidence type="ECO:0000256" key="6">
    <source>
        <dbReference type="ARBA" id="ARBA00023136"/>
    </source>
</evidence>
<accession>A0A7R8VZM9</accession>
<feature type="transmembrane region" description="Helical" evidence="8">
    <location>
        <begin position="43"/>
        <end position="63"/>
    </location>
</feature>
<dbReference type="InterPro" id="IPR036249">
    <property type="entry name" value="Thioredoxin-like_sf"/>
</dbReference>
<dbReference type="AlphaFoldDB" id="A0A7R8VZM9"/>
<comment type="similarity">
    <text evidence="8">Belongs to the SURF1 family.</text>
</comment>
<dbReference type="InterPro" id="IPR035973">
    <property type="entry name" value="Cyt_c_oxidase_su3-like_sf"/>
</dbReference>
<keyword evidence="4" id="KW-1278">Translocase</keyword>
<feature type="transmembrane region" description="Helical" evidence="8">
    <location>
        <begin position="152"/>
        <end position="173"/>
    </location>
</feature>
<dbReference type="Gene3D" id="1.20.120.80">
    <property type="entry name" value="Cytochrome c oxidase, subunit III, four-helix bundle"/>
    <property type="match status" value="1"/>
</dbReference>
<dbReference type="InterPro" id="IPR002994">
    <property type="entry name" value="Surf1/Shy1"/>
</dbReference>
<name>A0A7R8VZM9_9CRUS</name>
<dbReference type="GO" id="GO:0019646">
    <property type="term" value="P:aerobic electron transport chain"/>
    <property type="evidence" value="ECO:0007669"/>
    <property type="project" value="InterPro"/>
</dbReference>
<evidence type="ECO:0000256" key="4">
    <source>
        <dbReference type="ARBA" id="ARBA00022967"/>
    </source>
</evidence>
<comment type="function">
    <text evidence="8">Probably involved in the biogenesis of the COX complex.</text>
</comment>
<protein>
    <recommendedName>
        <fullName evidence="7 8">Multifunctional fusion protein</fullName>
    </recommendedName>
    <domain>
        <recommendedName>
            <fullName evidence="7">Cytochrome c oxidase subunit 3</fullName>
        </recommendedName>
    </domain>
    <domain>
        <recommendedName>
            <fullName evidence="8">SURF1-like protein</fullName>
        </recommendedName>
    </domain>
</protein>
<dbReference type="SUPFAM" id="SSF52833">
    <property type="entry name" value="Thioredoxin-like"/>
    <property type="match status" value="1"/>
</dbReference>
<organism evidence="9">
    <name type="scientific">Cyprideis torosa</name>
    <dbReference type="NCBI Taxonomy" id="163714"/>
    <lineage>
        <taxon>Eukaryota</taxon>
        <taxon>Metazoa</taxon>
        <taxon>Ecdysozoa</taxon>
        <taxon>Arthropoda</taxon>
        <taxon>Crustacea</taxon>
        <taxon>Oligostraca</taxon>
        <taxon>Ostracoda</taxon>
        <taxon>Podocopa</taxon>
        <taxon>Podocopida</taxon>
        <taxon>Cytherocopina</taxon>
        <taxon>Cytheroidea</taxon>
        <taxon>Cytherideidae</taxon>
        <taxon>Cyprideis</taxon>
    </lineage>
</organism>
<sequence>MSTATEYYVPHAAKWPIVGSIGLATFFYGFANMLNGYSIGKPFFIAGIVIMVIMMIGWFGDVIRESESGMYSGQVDTSFRMGMMWFIFSEVMFFAAFFGALFYARTFAGPWLAGDGGGGAPMTNVILWDGFGYSWPNNGPAGIGGDYVPMGWFGLPLLNTLILLASGVTVTIAHHAIQAGDRKKMVRWLLATVALGFLPSKGYTIGESFDKTQEQWPKVIQYLDYPRMADVLGASVIEGVVQLDNPIGTAYPKLWKPVAFGPEKHIGYALQWFAVALTLLMVKDDPNISSSTHGELIHPAVPLEPFVLEEVSAGQFNEESLTGVWSMLTVSDGPCDEVCQKNLYHMRQVRLSVAQNMDRVQRVILIENNDDLPEEVRLQHEGLRIVSGSTEQLSFLLDQIKRAESELPLVSQAIYLIDPNGNLMMRFANDQDPKGMLKDLKHLLKVSRIG</sequence>
<dbReference type="PANTHER" id="PTHR11403">
    <property type="entry name" value="CYTOCHROME C OXIDASE SUBUNIT III"/>
    <property type="match status" value="1"/>
</dbReference>
<dbReference type="Pfam" id="PF02104">
    <property type="entry name" value="SURF1"/>
    <property type="match status" value="1"/>
</dbReference>
<dbReference type="PANTHER" id="PTHR11403:SF7">
    <property type="entry name" value="CYTOCHROME C OXIDASE SUBUNIT 3"/>
    <property type="match status" value="1"/>
</dbReference>
<feature type="transmembrane region" description="Helical" evidence="8">
    <location>
        <begin position="185"/>
        <end position="203"/>
    </location>
</feature>
<dbReference type="GO" id="GO:0005743">
    <property type="term" value="C:mitochondrial inner membrane"/>
    <property type="evidence" value="ECO:0007669"/>
    <property type="project" value="UniProtKB-SubCell"/>
</dbReference>
<evidence type="ECO:0000256" key="1">
    <source>
        <dbReference type="ARBA" id="ARBA00004141"/>
    </source>
</evidence>
<dbReference type="Gene3D" id="1.10.287.70">
    <property type="match status" value="1"/>
</dbReference>